<sequence length="318" mass="33277">MIVTAVALAMTAVACGGDSGSDGAAAGSGGNGLEKSGITVAALPLADDATLYLAQERGLFEKEGLDVRIQPVQQSIQALPALSKGQVDVIASANYVTFLQAHEKGTLDVRVLAEGARVAPHMMDVLVPEDSDIKSLADLKGKKIAVNILNNIQSLTLNAILDKEGAGRPVYRQIAFPQMGPALEKGQVDAVHAAEPFNSALQNDLNARVLVDGGSAPVDSIPISGYVTTGPFAEKNPKTAAAFQRAIAAAAKIATEDPSAVREQLPKYAKVTPDQAKSIRLPAYPATTDVKQLSRLTELMKEQGLLKKPLDPATLLVK</sequence>
<dbReference type="GO" id="GO:0042918">
    <property type="term" value="P:alkanesulfonate transmembrane transport"/>
    <property type="evidence" value="ECO:0007669"/>
    <property type="project" value="TreeGrafter"/>
</dbReference>
<dbReference type="Pfam" id="PF09084">
    <property type="entry name" value="NMT1"/>
    <property type="match status" value="1"/>
</dbReference>
<comment type="subcellular location">
    <subcellularLocation>
        <location evidence="1">Periplasm</location>
    </subcellularLocation>
</comment>
<name>A0A6G4V8K0_9ACTN</name>
<evidence type="ECO:0000313" key="6">
    <source>
        <dbReference type="Proteomes" id="UP000472335"/>
    </source>
</evidence>
<evidence type="ECO:0000256" key="2">
    <source>
        <dbReference type="ARBA" id="ARBA00010742"/>
    </source>
</evidence>
<dbReference type="PANTHER" id="PTHR30024">
    <property type="entry name" value="ALIPHATIC SULFONATES-BINDING PROTEIN-RELATED"/>
    <property type="match status" value="1"/>
</dbReference>
<accession>A0A6G4V8K0</accession>
<dbReference type="SUPFAM" id="SSF53850">
    <property type="entry name" value="Periplasmic binding protein-like II"/>
    <property type="match status" value="1"/>
</dbReference>
<keyword evidence="6" id="KW-1185">Reference proteome</keyword>
<dbReference type="InterPro" id="IPR001638">
    <property type="entry name" value="Solute-binding_3/MltF_N"/>
</dbReference>
<dbReference type="AlphaFoldDB" id="A0A6G4V8K0"/>
<feature type="domain" description="Solute-binding protein family 3/N-terminal" evidence="4">
    <location>
        <begin position="37"/>
        <end position="257"/>
    </location>
</feature>
<dbReference type="SMART" id="SM00062">
    <property type="entry name" value="PBPb"/>
    <property type="match status" value="1"/>
</dbReference>
<dbReference type="GO" id="GO:0042597">
    <property type="term" value="C:periplasmic space"/>
    <property type="evidence" value="ECO:0007669"/>
    <property type="project" value="UniProtKB-SubCell"/>
</dbReference>
<keyword evidence="3" id="KW-0732">Signal</keyword>
<dbReference type="EMBL" id="JAAKZY010000071">
    <property type="protein sequence ID" value="NGO10301.1"/>
    <property type="molecule type" value="Genomic_DNA"/>
</dbReference>
<dbReference type="Gene3D" id="3.40.190.10">
    <property type="entry name" value="Periplasmic binding protein-like II"/>
    <property type="match status" value="2"/>
</dbReference>
<gene>
    <name evidence="5" type="ORF">G5C60_22580</name>
</gene>
<evidence type="ECO:0000256" key="1">
    <source>
        <dbReference type="ARBA" id="ARBA00004418"/>
    </source>
</evidence>
<dbReference type="Proteomes" id="UP000472335">
    <property type="component" value="Unassembled WGS sequence"/>
</dbReference>
<evidence type="ECO:0000259" key="4">
    <source>
        <dbReference type="SMART" id="SM00062"/>
    </source>
</evidence>
<proteinExistence type="inferred from homology"/>
<dbReference type="InterPro" id="IPR015168">
    <property type="entry name" value="SsuA/THI5"/>
</dbReference>
<reference evidence="5 6" key="1">
    <citation type="submission" date="2020-02" db="EMBL/GenBank/DDBJ databases">
        <title>Whole-genome analyses of novel actinobacteria.</title>
        <authorList>
            <person name="Sahin N."/>
            <person name="Gencbay T."/>
        </authorList>
    </citation>
    <scope>NUCLEOTIDE SEQUENCE [LARGE SCALE GENOMIC DNA]</scope>
    <source>
        <strain evidence="5 6">HC44</strain>
    </source>
</reference>
<evidence type="ECO:0000313" key="5">
    <source>
        <dbReference type="EMBL" id="NGO10301.1"/>
    </source>
</evidence>
<protein>
    <submittedName>
        <fullName evidence="5">ABC transporter substrate-binding protein</fullName>
    </submittedName>
</protein>
<comment type="similarity">
    <text evidence="2">Belongs to the bacterial solute-binding protein SsuA/TauA family.</text>
</comment>
<comment type="caution">
    <text evidence="5">The sequence shown here is derived from an EMBL/GenBank/DDBJ whole genome shotgun (WGS) entry which is preliminary data.</text>
</comment>
<organism evidence="5 6">
    <name type="scientific">Streptomyces scabichelini</name>
    <dbReference type="NCBI Taxonomy" id="2711217"/>
    <lineage>
        <taxon>Bacteria</taxon>
        <taxon>Bacillati</taxon>
        <taxon>Actinomycetota</taxon>
        <taxon>Actinomycetes</taxon>
        <taxon>Kitasatosporales</taxon>
        <taxon>Streptomycetaceae</taxon>
        <taxon>Streptomyces</taxon>
    </lineage>
</organism>
<dbReference type="PANTHER" id="PTHR30024:SF47">
    <property type="entry name" value="TAURINE-BINDING PERIPLASMIC PROTEIN"/>
    <property type="match status" value="1"/>
</dbReference>
<evidence type="ECO:0000256" key="3">
    <source>
        <dbReference type="ARBA" id="ARBA00022729"/>
    </source>
</evidence>